<feature type="compositionally biased region" description="Basic and acidic residues" evidence="2">
    <location>
        <begin position="60"/>
        <end position="71"/>
    </location>
</feature>
<organism evidence="6 7">
    <name type="scientific">Streptococcus anginosus</name>
    <dbReference type="NCBI Taxonomy" id="1328"/>
    <lineage>
        <taxon>Bacteria</taxon>
        <taxon>Bacillati</taxon>
        <taxon>Bacillota</taxon>
        <taxon>Bacilli</taxon>
        <taxon>Lactobacillales</taxon>
        <taxon>Streptococcaceae</taxon>
        <taxon>Streptococcus</taxon>
        <taxon>Streptococcus anginosus group</taxon>
    </lineage>
</organism>
<dbReference type="Pfam" id="PF18938">
    <property type="entry name" value="aRib"/>
    <property type="match status" value="1"/>
</dbReference>
<dbReference type="InterPro" id="IPR044024">
    <property type="entry name" value="aRib"/>
</dbReference>
<dbReference type="InterPro" id="IPR041030">
    <property type="entry name" value="SHIRT"/>
</dbReference>
<keyword evidence="1" id="KW-0732">Signal</keyword>
<keyword evidence="3" id="KW-0472">Membrane</keyword>
<feature type="domain" description="SHIRT" evidence="4">
    <location>
        <begin position="840"/>
        <end position="920"/>
    </location>
</feature>
<comment type="caution">
    <text evidence="6">The sequence shown here is derived from an EMBL/GenBank/DDBJ whole genome shotgun (WGS) entry which is preliminary data.</text>
</comment>
<dbReference type="Gene3D" id="3.10.20.890">
    <property type="match status" value="1"/>
</dbReference>
<dbReference type="AlphaFoldDB" id="A0A412PQU0"/>
<evidence type="ECO:0000259" key="5">
    <source>
        <dbReference type="Pfam" id="PF18938"/>
    </source>
</evidence>
<evidence type="ECO:0008006" key="8">
    <source>
        <dbReference type="Google" id="ProtNLM"/>
    </source>
</evidence>
<feature type="domain" description="SHIRT" evidence="4">
    <location>
        <begin position="924"/>
        <end position="1004"/>
    </location>
</feature>
<dbReference type="InterPro" id="IPR042229">
    <property type="entry name" value="Listeria/Bacterioides_rpt_sf"/>
</dbReference>
<feature type="region of interest" description="Disordered" evidence="2">
    <location>
        <begin position="1091"/>
        <end position="1121"/>
    </location>
</feature>
<name>A0A412PQU0_STRAP</name>
<feature type="domain" description="SHIRT" evidence="4">
    <location>
        <begin position="756"/>
        <end position="836"/>
    </location>
</feature>
<gene>
    <name evidence="6" type="ORF">DWX18_01545</name>
</gene>
<dbReference type="Pfam" id="PF18655">
    <property type="entry name" value="SHIRT"/>
    <property type="match status" value="4"/>
</dbReference>
<feature type="compositionally biased region" description="Low complexity" evidence="2">
    <location>
        <begin position="1106"/>
        <end position="1120"/>
    </location>
</feature>
<reference evidence="6 7" key="1">
    <citation type="submission" date="2018-08" db="EMBL/GenBank/DDBJ databases">
        <title>A genome reference for cultivated species of the human gut microbiota.</title>
        <authorList>
            <person name="Zou Y."/>
            <person name="Xue W."/>
            <person name="Luo G."/>
        </authorList>
    </citation>
    <scope>NUCLEOTIDE SEQUENCE [LARGE SCALE GENOMIC DNA]</scope>
    <source>
        <strain evidence="6 7">AF18-38</strain>
    </source>
</reference>
<keyword evidence="3" id="KW-1133">Transmembrane helix</keyword>
<evidence type="ECO:0000313" key="6">
    <source>
        <dbReference type="EMBL" id="RGT62810.1"/>
    </source>
</evidence>
<dbReference type="Proteomes" id="UP000284046">
    <property type="component" value="Unassembled WGS sequence"/>
</dbReference>
<feature type="region of interest" description="Disordered" evidence="2">
    <location>
        <begin position="53"/>
        <end position="78"/>
    </location>
</feature>
<evidence type="ECO:0000256" key="2">
    <source>
        <dbReference type="SAM" id="MobiDB-lite"/>
    </source>
</evidence>
<dbReference type="EMBL" id="QRWZ01000001">
    <property type="protein sequence ID" value="RGT62810.1"/>
    <property type="molecule type" value="Genomic_DNA"/>
</dbReference>
<protein>
    <recommendedName>
        <fullName evidence="8">LPXTG cell wall anchor domain-containing protein</fullName>
    </recommendedName>
</protein>
<proteinExistence type="predicted"/>
<dbReference type="Gene3D" id="2.60.40.4270">
    <property type="entry name" value="Listeria-Bacteroides repeat domain"/>
    <property type="match status" value="1"/>
</dbReference>
<feature type="domain" description="Atypical Rib" evidence="5">
    <location>
        <begin position="382"/>
        <end position="448"/>
    </location>
</feature>
<evidence type="ECO:0000313" key="7">
    <source>
        <dbReference type="Proteomes" id="UP000284046"/>
    </source>
</evidence>
<dbReference type="RefSeq" id="WP_118138809.1">
    <property type="nucleotide sequence ID" value="NZ_QRWZ01000001.1"/>
</dbReference>
<feature type="domain" description="SHIRT" evidence="4">
    <location>
        <begin position="1008"/>
        <end position="1088"/>
    </location>
</feature>
<keyword evidence="3" id="KW-0812">Transmembrane</keyword>
<evidence type="ECO:0000256" key="1">
    <source>
        <dbReference type="ARBA" id="ARBA00022729"/>
    </source>
</evidence>
<sequence length="1160" mass="126490">MRRWIKIMKIKKQIKHKNVIRFFSLALASLMILSMSWTPITYAENLQYGPQSEPQVVTPVKEEPSSIKSNEEQGGDLEIGPEIVDQPVGAAIPAPTINKVFCDATTISGGKVHKDKVNKKTVVATVHVTLKAKDGTVKATLSYTPKRGNTWKVDLPAGTKVEEGDTVTVYQQLDENKSPEVTANAELSIAGQTTLTMPVGEIWIEHTNSNQVNDDEKAEATELLKNANPEIANKIKSVTFSIDGTDHAYYEVTYTDRSISGKIEAPDLKIKTVTETSAAPTIQKVQVTDGQIIVTFAEEVAAGTKFYFVNNFTDNEDNSFCEDGKCIVDKSTWREMSQTVSVDGTKVTFPINDDDLKLGKKFGIIVKEPHKFRSCAKSEPVITTPQKVAVRDPKKLTDDDKKAIDKAIRDANTVHSVSKLPDGTGFINDPAFIEFDKDGNVTIISPNDVEVDWDDDGNPVYQKNADGTYKLNDGAKVTKFPAKDLVKNIAPKSPVIAVDTDKGEVTITPPAYKDPGYDTDLASYTITYKDESGAEKTVTATRTVDATTGKTTWTSDGATVDANTGVVTLEIKELAVGATITAKAKDNGGLIPEEAPLESDLASKALETATVSYDGNGGTGEMKDKKLNKGSKYKILSNAFTAPENKEFDTWEVNGKKLAPGTEIMVDKDTQVTAIWKESRVKLKITTSVTNGTIDPSCDAYKGDNKTINYAPKDGYKLKSVTVDAKEMDISKYPNSYTFTNLDKNHEIAVVYELHTYTVTYDWGGDAPEGKAVPKDTGSYHKGDRYTVDTTYKKNDTVKGEKDGKKGTWTFSGWTDLNNGTMGDKNASITGSWTFTEANKYQVVYNWGKDAPAGKELPKNSDSYYAGDHYTVDTTYKKNDTVKGEKDGKKGTWTFSGWTDPNNGTMGDKNASITGSWTFTEANKYQVVYNWGKDAPEGKAVPKDTGSYHKGDHYTVDTTYKKNDTVKGEKDGKKGTWTFSGWTDPNNGTMGDKNASITGSWTFTEANKYQVVYNWGKDAPEGKAVPKDTGSYHKGDHYTVDTTYKKNDTVKGEKDGKKGTWTFSGWTDPNNGTMGDKNASITGSWTFTEEPAKPEHPMNPGTAQPGSINGNTGNKGTNSSANVLPKTGDATSAPFYVGVMTLIGSALSALALGLKKNNNQ</sequence>
<evidence type="ECO:0000259" key="4">
    <source>
        <dbReference type="Pfam" id="PF18655"/>
    </source>
</evidence>
<feature type="transmembrane region" description="Helical" evidence="3">
    <location>
        <begin position="1135"/>
        <end position="1154"/>
    </location>
</feature>
<accession>A0A412PQU0</accession>
<evidence type="ECO:0000256" key="3">
    <source>
        <dbReference type="SAM" id="Phobius"/>
    </source>
</evidence>